<dbReference type="OrthoDB" id="10584173at2759"/>
<evidence type="ECO:0000313" key="4">
    <source>
        <dbReference type="Proteomes" id="UP000580250"/>
    </source>
</evidence>
<dbReference type="AlphaFoldDB" id="A0A6V7WS08"/>
<organism evidence="3 4">
    <name type="scientific">Meloidogyne enterolobii</name>
    <name type="common">Root-knot nematode worm</name>
    <name type="synonym">Meloidogyne mayaguensis</name>
    <dbReference type="NCBI Taxonomy" id="390850"/>
    <lineage>
        <taxon>Eukaryota</taxon>
        <taxon>Metazoa</taxon>
        <taxon>Ecdysozoa</taxon>
        <taxon>Nematoda</taxon>
        <taxon>Chromadorea</taxon>
        <taxon>Rhabditida</taxon>
        <taxon>Tylenchina</taxon>
        <taxon>Tylenchomorpha</taxon>
        <taxon>Tylenchoidea</taxon>
        <taxon>Meloidogynidae</taxon>
        <taxon>Meloidogyninae</taxon>
        <taxon>Meloidogyne</taxon>
    </lineage>
</organism>
<feature type="transmembrane region" description="Helical" evidence="2">
    <location>
        <begin position="7"/>
        <end position="25"/>
    </location>
</feature>
<dbReference type="Proteomes" id="UP000580250">
    <property type="component" value="Unassembled WGS sequence"/>
</dbReference>
<evidence type="ECO:0000313" key="3">
    <source>
        <dbReference type="EMBL" id="CAD2189821.1"/>
    </source>
</evidence>
<keyword evidence="2" id="KW-0812">Transmembrane</keyword>
<protein>
    <submittedName>
        <fullName evidence="3">Uncharacterized protein</fullName>
    </submittedName>
</protein>
<keyword evidence="2" id="KW-0472">Membrane</keyword>
<sequence length="115" mass="13484">MPIIYKNIFLPFLFFIFQFNLFLIYCPNAQAKKIKESLAIINEHKTNEVLVEESHASSVRRQRDLKVPEEKENKENNECTIRVNKVIEYPGKCVRINGGTACKNDRFLDPYNNEC</sequence>
<comment type="caution">
    <text evidence="3">The sequence shown here is derived from an EMBL/GenBank/DDBJ whole genome shotgun (WGS) entry which is preliminary data.</text>
</comment>
<reference evidence="3 4" key="1">
    <citation type="submission" date="2020-08" db="EMBL/GenBank/DDBJ databases">
        <authorList>
            <person name="Koutsovoulos G."/>
            <person name="Danchin GJ E."/>
        </authorList>
    </citation>
    <scope>NUCLEOTIDE SEQUENCE [LARGE SCALE GENOMIC DNA]</scope>
</reference>
<evidence type="ECO:0000256" key="1">
    <source>
        <dbReference type="SAM" id="MobiDB-lite"/>
    </source>
</evidence>
<feature type="region of interest" description="Disordered" evidence="1">
    <location>
        <begin position="52"/>
        <end position="72"/>
    </location>
</feature>
<evidence type="ECO:0000256" key="2">
    <source>
        <dbReference type="SAM" id="Phobius"/>
    </source>
</evidence>
<proteinExistence type="predicted"/>
<accession>A0A6V7WS08</accession>
<gene>
    <name evidence="3" type="ORF">MENT_LOCUS42563</name>
</gene>
<keyword evidence="2" id="KW-1133">Transmembrane helix</keyword>
<name>A0A6V7WS08_MELEN</name>
<dbReference type="EMBL" id="CAJEWN010000772">
    <property type="protein sequence ID" value="CAD2189821.1"/>
    <property type="molecule type" value="Genomic_DNA"/>
</dbReference>